<feature type="transmembrane region" description="Helical" evidence="1">
    <location>
        <begin position="12"/>
        <end position="33"/>
    </location>
</feature>
<sequence>MKSFLQSGGIVGGLLALLVLPLFVLDIGLIWLLQDQMPASLTLFLALSCFYGMSFAFGFLVDGLVAVFSSVHTVYPFWRAVAHLVTSAGSLYGVTWVFPDFVLSPLTISTIVVVHWLGAQLWLRSDSADETKTSPNDALDDQIIQLLRTTTFPDCVKIVQRQHPDVPKLEILHRIRRLNRQTE</sequence>
<dbReference type="EMBL" id="JANIEK010000044">
    <property type="protein sequence ID" value="MCT4796013.1"/>
    <property type="molecule type" value="Genomic_DNA"/>
</dbReference>
<keyword evidence="1" id="KW-1133">Transmembrane helix</keyword>
<reference evidence="2 3" key="1">
    <citation type="submission" date="2022-07" db="EMBL/GenBank/DDBJ databases">
        <title>Genomic and pangenome structural analysis of the polyextremophile Exiguobacterium.</title>
        <authorList>
            <person name="Shen L."/>
        </authorList>
    </citation>
    <scope>NUCLEOTIDE SEQUENCE [LARGE SCALE GENOMIC DNA]</scope>
    <source>
        <strain evidence="2 3">12_1</strain>
    </source>
</reference>
<comment type="caution">
    <text evidence="2">The sequence shown here is derived from an EMBL/GenBank/DDBJ whole genome shotgun (WGS) entry which is preliminary data.</text>
</comment>
<evidence type="ECO:0000313" key="3">
    <source>
        <dbReference type="Proteomes" id="UP001206821"/>
    </source>
</evidence>
<proteinExistence type="predicted"/>
<evidence type="ECO:0000313" key="2">
    <source>
        <dbReference type="EMBL" id="MCT4796013.1"/>
    </source>
</evidence>
<keyword evidence="1" id="KW-0812">Transmembrane</keyword>
<gene>
    <name evidence="2" type="ORF">NQG31_10665</name>
</gene>
<evidence type="ECO:0000256" key="1">
    <source>
        <dbReference type="SAM" id="Phobius"/>
    </source>
</evidence>
<keyword evidence="1" id="KW-0472">Membrane</keyword>
<dbReference type="Proteomes" id="UP001206821">
    <property type="component" value="Unassembled WGS sequence"/>
</dbReference>
<name>A0ABT2KZI5_9BACL</name>
<dbReference type="RefSeq" id="WP_034815653.1">
    <property type="nucleotide sequence ID" value="NZ_JANIEK010000044.1"/>
</dbReference>
<feature type="transmembrane region" description="Helical" evidence="1">
    <location>
        <begin position="104"/>
        <end position="123"/>
    </location>
</feature>
<accession>A0ABT2KZI5</accession>
<feature type="transmembrane region" description="Helical" evidence="1">
    <location>
        <begin position="39"/>
        <end position="68"/>
    </location>
</feature>
<organism evidence="2 3">
    <name type="scientific">Exiguobacterium alkaliphilum</name>
    <dbReference type="NCBI Taxonomy" id="1428684"/>
    <lineage>
        <taxon>Bacteria</taxon>
        <taxon>Bacillati</taxon>
        <taxon>Bacillota</taxon>
        <taxon>Bacilli</taxon>
        <taxon>Bacillales</taxon>
        <taxon>Bacillales Family XII. Incertae Sedis</taxon>
        <taxon>Exiguobacterium</taxon>
    </lineage>
</organism>
<keyword evidence="3" id="KW-1185">Reference proteome</keyword>
<protein>
    <submittedName>
        <fullName evidence="2">Uncharacterized protein</fullName>
    </submittedName>
</protein>